<keyword evidence="1" id="KW-0812">Transmembrane</keyword>
<comment type="caution">
    <text evidence="2">The sequence shown here is derived from an EMBL/GenBank/DDBJ whole genome shotgun (WGS) entry which is preliminary data.</text>
</comment>
<feature type="transmembrane region" description="Helical" evidence="1">
    <location>
        <begin position="7"/>
        <end position="28"/>
    </location>
</feature>
<name>A0AAD5DB28_AMBAR</name>
<protein>
    <submittedName>
        <fullName evidence="2">Uncharacterized protein</fullName>
    </submittedName>
</protein>
<feature type="transmembrane region" description="Helical" evidence="1">
    <location>
        <begin position="40"/>
        <end position="57"/>
    </location>
</feature>
<keyword evidence="1" id="KW-0472">Membrane</keyword>
<sequence length="86" mass="10111">MVYRQMVLCCIDCVFWTVSFVILSLLVGRNPMSSMTTNRFLISFSFRGFFGLFLLAQTMKKMQMTMMTVSLRFRRSWVLDLTSREG</sequence>
<evidence type="ECO:0000256" key="1">
    <source>
        <dbReference type="SAM" id="Phobius"/>
    </source>
</evidence>
<organism evidence="2 3">
    <name type="scientific">Ambrosia artemisiifolia</name>
    <name type="common">Common ragweed</name>
    <dbReference type="NCBI Taxonomy" id="4212"/>
    <lineage>
        <taxon>Eukaryota</taxon>
        <taxon>Viridiplantae</taxon>
        <taxon>Streptophyta</taxon>
        <taxon>Embryophyta</taxon>
        <taxon>Tracheophyta</taxon>
        <taxon>Spermatophyta</taxon>
        <taxon>Magnoliopsida</taxon>
        <taxon>eudicotyledons</taxon>
        <taxon>Gunneridae</taxon>
        <taxon>Pentapetalae</taxon>
        <taxon>asterids</taxon>
        <taxon>campanulids</taxon>
        <taxon>Asterales</taxon>
        <taxon>Asteraceae</taxon>
        <taxon>Asteroideae</taxon>
        <taxon>Heliantheae alliance</taxon>
        <taxon>Heliantheae</taxon>
        <taxon>Ambrosia</taxon>
    </lineage>
</organism>
<keyword evidence="1" id="KW-1133">Transmembrane helix</keyword>
<evidence type="ECO:0000313" key="2">
    <source>
        <dbReference type="EMBL" id="KAI7754865.1"/>
    </source>
</evidence>
<keyword evidence="3" id="KW-1185">Reference proteome</keyword>
<dbReference type="Proteomes" id="UP001206925">
    <property type="component" value="Unassembled WGS sequence"/>
</dbReference>
<dbReference type="AlphaFoldDB" id="A0AAD5DB28"/>
<dbReference type="EMBL" id="JAMZMK010002354">
    <property type="protein sequence ID" value="KAI7754865.1"/>
    <property type="molecule type" value="Genomic_DNA"/>
</dbReference>
<gene>
    <name evidence="2" type="ORF">M8C21_020699</name>
</gene>
<evidence type="ECO:0000313" key="3">
    <source>
        <dbReference type="Proteomes" id="UP001206925"/>
    </source>
</evidence>
<accession>A0AAD5DB28</accession>
<proteinExistence type="predicted"/>
<reference evidence="2" key="1">
    <citation type="submission" date="2022-06" db="EMBL/GenBank/DDBJ databases">
        <title>Uncovering the hologenomic basis of an extraordinary plant invasion.</title>
        <authorList>
            <person name="Bieker V.C."/>
            <person name="Martin M.D."/>
            <person name="Gilbert T."/>
            <person name="Hodgins K."/>
            <person name="Battlay P."/>
            <person name="Petersen B."/>
            <person name="Wilson J."/>
        </authorList>
    </citation>
    <scope>NUCLEOTIDE SEQUENCE</scope>
    <source>
        <strain evidence="2">AA19_3_7</strain>
        <tissue evidence="2">Leaf</tissue>
    </source>
</reference>